<accession>A0A9Q8P619</accession>
<reference evidence="1" key="2">
    <citation type="journal article" date="2022" name="Microb. Genom.">
        <title>A chromosome-scale genome assembly of the tomato pathogen Cladosporium fulvum reveals a compartmentalized genome architecture and the presence of a dispensable chromosome.</title>
        <authorList>
            <person name="Zaccaron A.Z."/>
            <person name="Chen L.H."/>
            <person name="Samaras A."/>
            <person name="Stergiopoulos I."/>
        </authorList>
    </citation>
    <scope>NUCLEOTIDE SEQUENCE</scope>
    <source>
        <strain evidence="1">Race5_Kim</strain>
    </source>
</reference>
<name>A0A9Q8P619_PASFU</name>
<dbReference type="OrthoDB" id="62952at2759"/>
<keyword evidence="2" id="KW-1185">Reference proteome</keyword>
<dbReference type="KEGG" id="ffu:CLAFUR5_03262"/>
<evidence type="ECO:0000313" key="1">
    <source>
        <dbReference type="EMBL" id="UJO14491.1"/>
    </source>
</evidence>
<sequence>MDSSAFALLPGEIRNSIYEMVLEQPHGIPVYTGKGAITPRGDGRDLERLVPAISGLPSTSRAIRAETMKLYFSLNPLMVYCAREGGLERAILQTIRELAQWCQVIGRQQTSELRKVVFDLRYQGWMINMALGVLQQYAPKLKQFFHPSVQFEVMFRAPYWDITGLDLPVTVVLGDRTASLERLNVVAGQTFDRLHKAGSGQGSDQWNELKDCERRVREAIERMSETQTSRSPASRR</sequence>
<proteinExistence type="predicted"/>
<dbReference type="OMA" id="APYWDIT"/>
<dbReference type="EMBL" id="CP090164">
    <property type="protein sequence ID" value="UJO14491.1"/>
    <property type="molecule type" value="Genomic_DNA"/>
</dbReference>
<dbReference type="PANTHER" id="PTHR42085:SF1">
    <property type="entry name" value="F-BOX DOMAIN-CONTAINING PROTEIN"/>
    <property type="match status" value="1"/>
</dbReference>
<dbReference type="AlphaFoldDB" id="A0A9Q8P619"/>
<protein>
    <submittedName>
        <fullName evidence="1">Uncharacterized protein</fullName>
    </submittedName>
</protein>
<dbReference type="PANTHER" id="PTHR42085">
    <property type="entry name" value="F-BOX DOMAIN-CONTAINING PROTEIN"/>
    <property type="match status" value="1"/>
</dbReference>
<reference evidence="1" key="1">
    <citation type="submission" date="2021-12" db="EMBL/GenBank/DDBJ databases">
        <authorList>
            <person name="Zaccaron A."/>
            <person name="Stergiopoulos I."/>
        </authorList>
    </citation>
    <scope>NUCLEOTIDE SEQUENCE</scope>
    <source>
        <strain evidence="1">Race5_Kim</strain>
    </source>
</reference>
<dbReference type="GeneID" id="71983140"/>
<dbReference type="Proteomes" id="UP000756132">
    <property type="component" value="Chromosome 2"/>
</dbReference>
<organism evidence="1 2">
    <name type="scientific">Passalora fulva</name>
    <name type="common">Tomato leaf mold</name>
    <name type="synonym">Cladosporium fulvum</name>
    <dbReference type="NCBI Taxonomy" id="5499"/>
    <lineage>
        <taxon>Eukaryota</taxon>
        <taxon>Fungi</taxon>
        <taxon>Dikarya</taxon>
        <taxon>Ascomycota</taxon>
        <taxon>Pezizomycotina</taxon>
        <taxon>Dothideomycetes</taxon>
        <taxon>Dothideomycetidae</taxon>
        <taxon>Mycosphaerellales</taxon>
        <taxon>Mycosphaerellaceae</taxon>
        <taxon>Fulvia</taxon>
    </lineage>
</organism>
<dbReference type="RefSeq" id="XP_047758857.1">
    <property type="nucleotide sequence ID" value="XM_047902410.1"/>
</dbReference>
<evidence type="ECO:0000313" key="2">
    <source>
        <dbReference type="Proteomes" id="UP000756132"/>
    </source>
</evidence>
<dbReference type="InterPro" id="IPR038883">
    <property type="entry name" value="AN11006-like"/>
</dbReference>
<gene>
    <name evidence="1" type="ORF">CLAFUR5_03262</name>
</gene>